<keyword evidence="4" id="KW-1185">Reference proteome</keyword>
<dbReference type="CDD" id="cd13926">
    <property type="entry name" value="N-acetylmuramidase_GH108"/>
    <property type="match status" value="1"/>
</dbReference>
<evidence type="ECO:0000259" key="2">
    <source>
        <dbReference type="Pfam" id="PF09374"/>
    </source>
</evidence>
<feature type="domain" description="Peptidoglycan binding" evidence="2">
    <location>
        <begin position="101"/>
        <end position="171"/>
    </location>
</feature>
<protein>
    <submittedName>
        <fullName evidence="3">N-acetylmuramidase</fullName>
    </submittedName>
</protein>
<dbReference type="Pfam" id="PF09374">
    <property type="entry name" value="PG_binding_3"/>
    <property type="match status" value="1"/>
</dbReference>
<organism evidence="3 4">
    <name type="scientific">Luteibacter jiangsuensis</name>
    <dbReference type="NCBI Taxonomy" id="637577"/>
    <lineage>
        <taxon>Bacteria</taxon>
        <taxon>Pseudomonadati</taxon>
        <taxon>Pseudomonadota</taxon>
        <taxon>Gammaproteobacteria</taxon>
        <taxon>Lysobacterales</taxon>
        <taxon>Rhodanobacteraceae</taxon>
        <taxon>Luteibacter</taxon>
    </lineage>
</organism>
<dbReference type="Pfam" id="PF05838">
    <property type="entry name" value="Glyco_hydro_108"/>
    <property type="match status" value="1"/>
</dbReference>
<gene>
    <name evidence="3" type="ORF">HBF26_06295</name>
</gene>
<dbReference type="InterPro" id="IPR023346">
    <property type="entry name" value="Lysozyme-like_dom_sf"/>
</dbReference>
<dbReference type="Gene3D" id="1.20.141.10">
    <property type="entry name" value="Chitosanase, subunit A, domain 1"/>
    <property type="match status" value="1"/>
</dbReference>
<dbReference type="RefSeq" id="WP_167124160.1">
    <property type="nucleotide sequence ID" value="NZ_JAAQQR010000002.1"/>
</dbReference>
<dbReference type="Proteomes" id="UP001429601">
    <property type="component" value="Unassembled WGS sequence"/>
</dbReference>
<dbReference type="InterPro" id="IPR008565">
    <property type="entry name" value="TtsA-like_GH18_dom"/>
</dbReference>
<dbReference type="EMBL" id="JAAQQR010000002">
    <property type="protein sequence ID" value="NID04487.1"/>
    <property type="molecule type" value="Genomic_DNA"/>
</dbReference>
<evidence type="ECO:0000313" key="3">
    <source>
        <dbReference type="EMBL" id="NID04487.1"/>
    </source>
</evidence>
<name>A0ABX0Q423_9GAMM</name>
<accession>A0ABX0Q423</accession>
<comment type="caution">
    <text evidence="3">The sequence shown here is derived from an EMBL/GenBank/DDBJ whole genome shotgun (WGS) entry which is preliminary data.</text>
</comment>
<dbReference type="SUPFAM" id="SSF53955">
    <property type="entry name" value="Lysozyme-like"/>
    <property type="match status" value="1"/>
</dbReference>
<evidence type="ECO:0000259" key="1">
    <source>
        <dbReference type="Pfam" id="PF05838"/>
    </source>
</evidence>
<sequence length="182" mass="20421">MADFHRFAPILFKHEGGYVNDPVDPGGATNRGITMATFRSCAKDLLGIEPTPEALRQLTEMQAATIYKALYWDAIRGDEIHSQHIANIVCDFQVNAGASSARLLQRVLNLLGAEPRLRVDGRIGNATLGALRTADPKNVHVLFQNGRRDYYRDLVARRPPLARFLKGWLRRVDSFDPPVSRR</sequence>
<reference evidence="3 4" key="1">
    <citation type="journal article" date="2011" name="Curr. Microbiol.">
        <title>Luteibacter jiangsuensis sp. nov.: a methamidophos-degrading bacterium isolated from a methamidophos-manufacturing factory.</title>
        <authorList>
            <person name="Wang L."/>
            <person name="Wang G.L."/>
            <person name="Li S.P."/>
            <person name="Jiang J.D."/>
        </authorList>
    </citation>
    <scope>NUCLEOTIDE SEQUENCE [LARGE SCALE GENOMIC DNA]</scope>
    <source>
        <strain evidence="3 4">CGMCC 1.10133</strain>
    </source>
</reference>
<proteinExistence type="predicted"/>
<dbReference type="InterPro" id="IPR018537">
    <property type="entry name" value="Peptidoglycan-bd_3"/>
</dbReference>
<feature type="domain" description="TtsA-like Glycoside hydrolase family 108" evidence="1">
    <location>
        <begin position="11"/>
        <end position="97"/>
    </location>
</feature>
<evidence type="ECO:0000313" key="4">
    <source>
        <dbReference type="Proteomes" id="UP001429601"/>
    </source>
</evidence>